<evidence type="ECO:0000256" key="4">
    <source>
        <dbReference type="ARBA" id="ARBA00012105"/>
    </source>
</evidence>
<comment type="pathway">
    <text evidence="2">Cofactor biosynthesis; FMN biosynthesis; FMN from riboflavin (ATP route): step 1/1.</text>
</comment>
<keyword evidence="12 17" id="KW-0418">Kinase</keyword>
<dbReference type="EMBL" id="AMCI01001141">
    <property type="protein sequence ID" value="EJX06491.1"/>
    <property type="molecule type" value="Genomic_DNA"/>
</dbReference>
<dbReference type="SUPFAM" id="SSF52374">
    <property type="entry name" value="Nucleotidylyl transferase"/>
    <property type="match status" value="1"/>
</dbReference>
<evidence type="ECO:0000256" key="1">
    <source>
        <dbReference type="ARBA" id="ARBA00004726"/>
    </source>
</evidence>
<evidence type="ECO:0000256" key="2">
    <source>
        <dbReference type="ARBA" id="ARBA00005201"/>
    </source>
</evidence>
<dbReference type="InterPro" id="IPR015864">
    <property type="entry name" value="FAD_synthase"/>
</dbReference>
<dbReference type="Pfam" id="PF01687">
    <property type="entry name" value="Flavokinase"/>
    <property type="match status" value="1"/>
</dbReference>
<dbReference type="Gene3D" id="3.40.50.620">
    <property type="entry name" value="HUPs"/>
    <property type="match status" value="1"/>
</dbReference>
<keyword evidence="13" id="KW-0274">FAD</keyword>
<evidence type="ECO:0000256" key="15">
    <source>
        <dbReference type="ARBA" id="ARBA00023268"/>
    </source>
</evidence>
<keyword evidence="15" id="KW-0511">Multifunctional enzyme</keyword>
<keyword evidence="8" id="KW-0288">FMN</keyword>
<dbReference type="GO" id="GO:0009398">
    <property type="term" value="P:FMN biosynthetic process"/>
    <property type="evidence" value="ECO:0007669"/>
    <property type="project" value="UniProtKB-UniPathway"/>
</dbReference>
<evidence type="ECO:0000256" key="14">
    <source>
        <dbReference type="ARBA" id="ARBA00022840"/>
    </source>
</evidence>
<dbReference type="SUPFAM" id="SSF82114">
    <property type="entry name" value="Riboflavin kinase-like"/>
    <property type="match status" value="1"/>
</dbReference>
<keyword evidence="7" id="KW-0285">Flavoprotein</keyword>
<keyword evidence="14" id="KW-0067">ATP-binding</keyword>
<evidence type="ECO:0000256" key="7">
    <source>
        <dbReference type="ARBA" id="ARBA00022630"/>
    </source>
</evidence>
<evidence type="ECO:0000256" key="9">
    <source>
        <dbReference type="ARBA" id="ARBA00022679"/>
    </source>
</evidence>
<dbReference type="Pfam" id="PF06574">
    <property type="entry name" value="FAD_syn"/>
    <property type="match status" value="1"/>
</dbReference>
<keyword evidence="9 17" id="KW-0808">Transferase</keyword>
<name>J9D1N6_9ZZZZ</name>
<dbReference type="GO" id="GO:0003919">
    <property type="term" value="F:FMN adenylyltransferase activity"/>
    <property type="evidence" value="ECO:0007669"/>
    <property type="project" value="UniProtKB-EC"/>
</dbReference>
<dbReference type="GO" id="GO:0008531">
    <property type="term" value="F:riboflavin kinase activity"/>
    <property type="evidence" value="ECO:0007669"/>
    <property type="project" value="UniProtKB-EC"/>
</dbReference>
<dbReference type="EC" id="2.7.7.2" evidence="5"/>
<evidence type="ECO:0000256" key="3">
    <source>
        <dbReference type="ARBA" id="ARBA00010214"/>
    </source>
</evidence>
<comment type="pathway">
    <text evidence="1">Cofactor biosynthesis; FAD biosynthesis; FAD from FMN: step 1/1.</text>
</comment>
<dbReference type="InterPro" id="IPR015865">
    <property type="entry name" value="Riboflavin_kinase_bac/euk"/>
</dbReference>
<evidence type="ECO:0000256" key="11">
    <source>
        <dbReference type="ARBA" id="ARBA00022741"/>
    </source>
</evidence>
<evidence type="ECO:0000256" key="5">
    <source>
        <dbReference type="ARBA" id="ARBA00012393"/>
    </source>
</evidence>
<dbReference type="NCBIfam" id="TIGR00083">
    <property type="entry name" value="ribF"/>
    <property type="match status" value="1"/>
</dbReference>
<protein>
    <recommendedName>
        <fullName evidence="6">Bifunctional riboflavin kinase/FMN adenylyltransferase</fullName>
        <ecNumber evidence="4">2.7.1.26</ecNumber>
        <ecNumber evidence="5">2.7.7.2</ecNumber>
    </recommendedName>
</protein>
<keyword evidence="10 17" id="KW-0548">Nucleotidyltransferase</keyword>
<evidence type="ECO:0000256" key="6">
    <source>
        <dbReference type="ARBA" id="ARBA00018483"/>
    </source>
</evidence>
<dbReference type="PANTHER" id="PTHR22749">
    <property type="entry name" value="RIBOFLAVIN KINASE/FMN ADENYLYLTRANSFERASE"/>
    <property type="match status" value="1"/>
</dbReference>
<dbReference type="EC" id="2.7.1.26" evidence="4"/>
<keyword evidence="11" id="KW-0547">Nucleotide-binding</keyword>
<dbReference type="InterPro" id="IPR014729">
    <property type="entry name" value="Rossmann-like_a/b/a_fold"/>
</dbReference>
<dbReference type="SMART" id="SM00904">
    <property type="entry name" value="Flavokinase"/>
    <property type="match status" value="1"/>
</dbReference>
<dbReference type="GO" id="GO:0009231">
    <property type="term" value="P:riboflavin biosynthetic process"/>
    <property type="evidence" value="ECO:0007669"/>
    <property type="project" value="InterPro"/>
</dbReference>
<dbReference type="UniPathway" id="UPA00277">
    <property type="reaction ID" value="UER00407"/>
</dbReference>
<dbReference type="GO" id="GO:0005524">
    <property type="term" value="F:ATP binding"/>
    <property type="evidence" value="ECO:0007669"/>
    <property type="project" value="UniProtKB-KW"/>
</dbReference>
<evidence type="ECO:0000256" key="8">
    <source>
        <dbReference type="ARBA" id="ARBA00022643"/>
    </source>
</evidence>
<dbReference type="AlphaFoldDB" id="J9D1N6"/>
<accession>J9D1N6</accession>
<dbReference type="FunFam" id="3.40.50.620:FF:000021">
    <property type="entry name" value="Riboflavin biosynthesis protein"/>
    <property type="match status" value="1"/>
</dbReference>
<dbReference type="PIRSF" id="PIRSF004491">
    <property type="entry name" value="FAD_Synth"/>
    <property type="match status" value="1"/>
</dbReference>
<dbReference type="GO" id="GO:0006747">
    <property type="term" value="P:FAD biosynthetic process"/>
    <property type="evidence" value="ECO:0007669"/>
    <property type="project" value="UniProtKB-UniPathway"/>
</dbReference>
<evidence type="ECO:0000256" key="13">
    <source>
        <dbReference type="ARBA" id="ARBA00022827"/>
    </source>
</evidence>
<dbReference type="InterPro" id="IPR023465">
    <property type="entry name" value="Riboflavin_kinase_dom_sf"/>
</dbReference>
<evidence type="ECO:0000256" key="12">
    <source>
        <dbReference type="ARBA" id="ARBA00022777"/>
    </source>
</evidence>
<comment type="similarity">
    <text evidence="3">Belongs to the RibF family.</text>
</comment>
<feature type="domain" description="Riboflavin kinase" evidence="16">
    <location>
        <begin position="188"/>
        <end position="314"/>
    </location>
</feature>
<sequence>MQIIRDTSSSVLSPCVATIGFFDGVHAGHRYLIQQVKEIAAARGLHAALVTFSVHPRKVMNSSYRPQLLTTLEEKIALLSDTGVDDCLMLDFTPEMAQFTAREFMLHVLKDRFHVNCLVIGYDHRFGHHRTEGFDDYVRYGKEIGMEVVQAKAYINSIVMEDGNKMTVSSSVVRQLLLNGGVDLASCALEYDYFLDGIVVGGYQVGRKIGFPTANVRVDDADKLIPANGVYAVRVFIDGKEYMGMLNIGVRPTIGNGCQRTIEVHILRFQDNLYNKAIRVTFVRRIRSELKFSGIEQLIAQLHTDAVEVEKILCACEGRSDSSV</sequence>
<dbReference type="InterPro" id="IPR002606">
    <property type="entry name" value="Riboflavin_kinase_bac"/>
</dbReference>
<evidence type="ECO:0000259" key="16">
    <source>
        <dbReference type="SMART" id="SM00904"/>
    </source>
</evidence>
<dbReference type="CDD" id="cd02064">
    <property type="entry name" value="FAD_synthetase_N"/>
    <property type="match status" value="1"/>
</dbReference>
<dbReference type="PANTHER" id="PTHR22749:SF6">
    <property type="entry name" value="RIBOFLAVIN KINASE"/>
    <property type="match status" value="1"/>
</dbReference>
<dbReference type="Gene3D" id="2.40.30.30">
    <property type="entry name" value="Riboflavin kinase-like"/>
    <property type="match status" value="1"/>
</dbReference>
<gene>
    <name evidence="17" type="ORF">EVA_05401</name>
</gene>
<evidence type="ECO:0000313" key="17">
    <source>
        <dbReference type="EMBL" id="EJX06491.1"/>
    </source>
</evidence>
<dbReference type="InterPro" id="IPR023468">
    <property type="entry name" value="Riboflavin_kinase"/>
</dbReference>
<evidence type="ECO:0000256" key="10">
    <source>
        <dbReference type="ARBA" id="ARBA00022695"/>
    </source>
</evidence>
<proteinExistence type="inferred from homology"/>
<organism evidence="17">
    <name type="scientific">gut metagenome</name>
    <dbReference type="NCBI Taxonomy" id="749906"/>
    <lineage>
        <taxon>unclassified sequences</taxon>
        <taxon>metagenomes</taxon>
        <taxon>organismal metagenomes</taxon>
    </lineage>
</organism>
<dbReference type="UniPathway" id="UPA00276">
    <property type="reaction ID" value="UER00406"/>
</dbReference>
<reference evidence="17" key="1">
    <citation type="journal article" date="2012" name="PLoS ONE">
        <title>Gene sets for utilization of primary and secondary nutrition supplies in the distal gut of endangered iberian lynx.</title>
        <authorList>
            <person name="Alcaide M."/>
            <person name="Messina E."/>
            <person name="Richter M."/>
            <person name="Bargiela R."/>
            <person name="Peplies J."/>
            <person name="Huws S.A."/>
            <person name="Newbold C.J."/>
            <person name="Golyshin P.N."/>
            <person name="Simon M.A."/>
            <person name="Lopez G."/>
            <person name="Yakimov M.M."/>
            <person name="Ferrer M."/>
        </authorList>
    </citation>
    <scope>NUCLEOTIDE SEQUENCE</scope>
</reference>
<comment type="caution">
    <text evidence="17">The sequence shown here is derived from an EMBL/GenBank/DDBJ whole genome shotgun (WGS) entry which is preliminary data.</text>
</comment>